<dbReference type="InterPro" id="IPR014306">
    <property type="entry name" value="Hydroxyisourate_hydrolase"/>
</dbReference>
<dbReference type="Gene3D" id="2.60.40.180">
    <property type="entry name" value="Transthyretin/hydroxyisourate hydrolase domain"/>
    <property type="match status" value="1"/>
</dbReference>
<feature type="domain" description="Transthyretin/hydroxyisourate hydrolase" evidence="10">
    <location>
        <begin position="1"/>
        <end position="112"/>
    </location>
</feature>
<comment type="similarity">
    <text evidence="3 9">Belongs to the transthyretin family. 5-hydroxyisourate hydrolase subfamily.</text>
</comment>
<sequence length="113" mass="12800">MSKSPITTHILDTATGTPAAGVPVVLYKLEQDSWVELTRGATDYDGRITDWLSGVEVTFGTYKLHFDLDTYFAEQPEPAFYPFAEICFRRQDNKHHHIPLLLAPFGYSTYRGS</sequence>
<gene>
    <name evidence="11" type="primary">uraH</name>
    <name evidence="11" type="ORF">QTP81_12125</name>
</gene>
<dbReference type="InterPro" id="IPR036817">
    <property type="entry name" value="Transthyretin/HIU_hydrolase_sf"/>
</dbReference>
<dbReference type="Pfam" id="PF00576">
    <property type="entry name" value="Transthyretin"/>
    <property type="match status" value="1"/>
</dbReference>
<dbReference type="NCBIfam" id="TIGR02962">
    <property type="entry name" value="hdxy_isourate"/>
    <property type="match status" value="1"/>
</dbReference>
<evidence type="ECO:0000256" key="7">
    <source>
        <dbReference type="ARBA" id="ARBA00022631"/>
    </source>
</evidence>
<evidence type="ECO:0000256" key="9">
    <source>
        <dbReference type="RuleBase" id="RU361270"/>
    </source>
</evidence>
<dbReference type="RefSeq" id="WP_289365785.1">
    <property type="nucleotide sequence ID" value="NZ_JAUCBP010000010.1"/>
</dbReference>
<evidence type="ECO:0000259" key="10">
    <source>
        <dbReference type="SMART" id="SM00095"/>
    </source>
</evidence>
<protein>
    <recommendedName>
        <fullName evidence="6 9">5-hydroxyisourate hydrolase</fullName>
        <shortName evidence="9">HIU hydrolase</shortName>
        <shortName evidence="9">HIUHase</shortName>
        <ecNumber evidence="5 9">3.5.2.17</ecNumber>
    </recommendedName>
</protein>
<dbReference type="CDD" id="cd05822">
    <property type="entry name" value="TLP_HIUase"/>
    <property type="match status" value="1"/>
</dbReference>
<dbReference type="InterPro" id="IPR000895">
    <property type="entry name" value="Transthyretin/HIU_hydrolase"/>
</dbReference>
<keyword evidence="7 9" id="KW-0659">Purine metabolism</keyword>
<evidence type="ECO:0000256" key="1">
    <source>
        <dbReference type="ARBA" id="ARBA00001043"/>
    </source>
</evidence>
<evidence type="ECO:0000256" key="5">
    <source>
        <dbReference type="ARBA" id="ARBA00012609"/>
    </source>
</evidence>
<reference evidence="11 12" key="1">
    <citation type="submission" date="2023-06" db="EMBL/GenBank/DDBJ databases">
        <title>Alteromonas sp. ASW11-36 isolated from intertidal sand.</title>
        <authorList>
            <person name="Li Y."/>
        </authorList>
    </citation>
    <scope>NUCLEOTIDE SEQUENCE [LARGE SCALE GENOMIC DNA]</scope>
    <source>
        <strain evidence="11 12">ASW11-36</strain>
    </source>
</reference>
<comment type="subunit">
    <text evidence="4 9">Homotetramer.</text>
</comment>
<dbReference type="PROSITE" id="PS00768">
    <property type="entry name" value="TRANSTHYRETIN_1"/>
    <property type="match status" value="1"/>
</dbReference>
<dbReference type="PANTHER" id="PTHR10395">
    <property type="entry name" value="URICASE AND TRANSTHYRETIN-RELATED"/>
    <property type="match status" value="1"/>
</dbReference>
<dbReference type="PANTHER" id="PTHR10395:SF7">
    <property type="entry name" value="5-HYDROXYISOURATE HYDROLASE"/>
    <property type="match status" value="1"/>
</dbReference>
<evidence type="ECO:0000256" key="6">
    <source>
        <dbReference type="ARBA" id="ARBA00017539"/>
    </source>
</evidence>
<keyword evidence="12" id="KW-1185">Reference proteome</keyword>
<dbReference type="EMBL" id="JAUCBP010000010">
    <property type="protein sequence ID" value="MDM7861344.1"/>
    <property type="molecule type" value="Genomic_DNA"/>
</dbReference>
<evidence type="ECO:0000256" key="2">
    <source>
        <dbReference type="ARBA" id="ARBA00002704"/>
    </source>
</evidence>
<dbReference type="InterPro" id="IPR023416">
    <property type="entry name" value="Transthyretin/HIU_hydrolase_d"/>
</dbReference>
<dbReference type="SUPFAM" id="SSF49472">
    <property type="entry name" value="Transthyretin (synonym: prealbumin)"/>
    <property type="match status" value="1"/>
</dbReference>
<comment type="function">
    <text evidence="2">Catalyzes the hydrolysis of 5-hydroxyisourate (HIU) to 2-oxo-4-hydroxy-4-carboxy-5-ureidoimidazoline (OHCU).</text>
</comment>
<keyword evidence="8 9" id="KW-0378">Hydrolase</keyword>
<evidence type="ECO:0000256" key="3">
    <source>
        <dbReference type="ARBA" id="ARBA00009850"/>
    </source>
</evidence>
<dbReference type="EC" id="3.5.2.17" evidence="5 9"/>
<evidence type="ECO:0000313" key="11">
    <source>
        <dbReference type="EMBL" id="MDM7861344.1"/>
    </source>
</evidence>
<evidence type="ECO:0000256" key="4">
    <source>
        <dbReference type="ARBA" id="ARBA00011881"/>
    </source>
</evidence>
<dbReference type="GO" id="GO:0033971">
    <property type="term" value="F:hydroxyisourate hydrolase activity"/>
    <property type="evidence" value="ECO:0007669"/>
    <property type="project" value="UniProtKB-EC"/>
</dbReference>
<dbReference type="PRINTS" id="PR00189">
    <property type="entry name" value="TRNSTHYRETIN"/>
</dbReference>
<evidence type="ECO:0000313" key="12">
    <source>
        <dbReference type="Proteomes" id="UP001234343"/>
    </source>
</evidence>
<dbReference type="SMART" id="SM00095">
    <property type="entry name" value="TR_THY"/>
    <property type="match status" value="1"/>
</dbReference>
<evidence type="ECO:0000256" key="8">
    <source>
        <dbReference type="ARBA" id="ARBA00022801"/>
    </source>
</evidence>
<accession>A0ABT7T0K3</accession>
<dbReference type="Proteomes" id="UP001234343">
    <property type="component" value="Unassembled WGS sequence"/>
</dbReference>
<proteinExistence type="inferred from homology"/>
<comment type="catalytic activity">
    <reaction evidence="1 9">
        <text>5-hydroxyisourate + H2O = 5-hydroxy-2-oxo-4-ureido-2,5-dihydro-1H-imidazole-5-carboxylate + H(+)</text>
        <dbReference type="Rhea" id="RHEA:23736"/>
        <dbReference type="ChEBI" id="CHEBI:15377"/>
        <dbReference type="ChEBI" id="CHEBI:15378"/>
        <dbReference type="ChEBI" id="CHEBI:18072"/>
        <dbReference type="ChEBI" id="CHEBI:58639"/>
        <dbReference type="EC" id="3.5.2.17"/>
    </reaction>
</comment>
<organism evidence="11 12">
    <name type="scientific">Alteromonas arenosi</name>
    <dbReference type="NCBI Taxonomy" id="3055817"/>
    <lineage>
        <taxon>Bacteria</taxon>
        <taxon>Pseudomonadati</taxon>
        <taxon>Pseudomonadota</taxon>
        <taxon>Gammaproteobacteria</taxon>
        <taxon>Alteromonadales</taxon>
        <taxon>Alteromonadaceae</taxon>
        <taxon>Alteromonas/Salinimonas group</taxon>
        <taxon>Alteromonas</taxon>
    </lineage>
</organism>
<name>A0ABT7T0K3_9ALTE</name>
<comment type="caution">
    <text evidence="11">The sequence shown here is derived from an EMBL/GenBank/DDBJ whole genome shotgun (WGS) entry which is preliminary data.</text>
</comment>
<dbReference type="InterPro" id="IPR023418">
    <property type="entry name" value="Thyroxine_BS"/>
</dbReference>